<keyword evidence="2" id="KW-0805">Transcription regulation</keyword>
<comment type="caution">
    <text evidence="8">The sequence shown here is derived from an EMBL/GenBank/DDBJ whole genome shotgun (WGS) entry which is preliminary data.</text>
</comment>
<feature type="domain" description="RNA polymerase sigma-70 region 2" evidence="6">
    <location>
        <begin position="25"/>
        <end position="90"/>
    </location>
</feature>
<comment type="similarity">
    <text evidence="1">Belongs to the sigma-70 factor family. ECF subfamily.</text>
</comment>
<dbReference type="InterPro" id="IPR013249">
    <property type="entry name" value="RNA_pol_sigma70_r4_t2"/>
</dbReference>
<dbReference type="GO" id="GO:0016987">
    <property type="term" value="F:sigma factor activity"/>
    <property type="evidence" value="ECO:0007669"/>
    <property type="project" value="UniProtKB-KW"/>
</dbReference>
<sequence>MGKARHQTRVIMDQKHSTTHPLLSEELRRQMLRFATLQLNDAALAEDAVQEALLGAFKYADSFTGRAAYKNWVFAILKHKIVDVIRKNQRLVTISSLGSDDSSDLEEQLFNRRGMWHKEERPVEWSAPENSREDDEFWTLFELCLDKLPPNQGRSFMMREFVGLESHEICRELELTVSNLNVLMYRARLRLRECLENTWQQQGDRQC</sequence>
<dbReference type="InterPro" id="IPR014284">
    <property type="entry name" value="RNA_pol_sigma-70_dom"/>
</dbReference>
<dbReference type="InterPro" id="IPR039425">
    <property type="entry name" value="RNA_pol_sigma-70-like"/>
</dbReference>
<keyword evidence="3" id="KW-0731">Sigma factor</keyword>
<keyword evidence="4" id="KW-0238">DNA-binding</keyword>
<evidence type="ECO:0000313" key="9">
    <source>
        <dbReference type="Proteomes" id="UP000243073"/>
    </source>
</evidence>
<dbReference type="InterPro" id="IPR014289">
    <property type="entry name" value="RNA_pol_sigma-24-rel"/>
</dbReference>
<dbReference type="Proteomes" id="UP000243073">
    <property type="component" value="Unassembled WGS sequence"/>
</dbReference>
<feature type="domain" description="RNA polymerase sigma factor 70 region 4 type 2" evidence="7">
    <location>
        <begin position="141"/>
        <end position="191"/>
    </location>
</feature>
<dbReference type="SUPFAM" id="SSF88659">
    <property type="entry name" value="Sigma3 and sigma4 domains of RNA polymerase sigma factors"/>
    <property type="match status" value="1"/>
</dbReference>
<dbReference type="NCBIfam" id="TIGR02937">
    <property type="entry name" value="sigma70-ECF"/>
    <property type="match status" value="1"/>
</dbReference>
<dbReference type="EMBL" id="MDKE01000003">
    <property type="protein sequence ID" value="OIN13974.1"/>
    <property type="molecule type" value="Genomic_DNA"/>
</dbReference>
<evidence type="ECO:0000313" key="8">
    <source>
        <dbReference type="EMBL" id="OIN13974.1"/>
    </source>
</evidence>
<dbReference type="InterPro" id="IPR013324">
    <property type="entry name" value="RNA_pol_sigma_r3/r4-like"/>
</dbReference>
<dbReference type="GO" id="GO:0006352">
    <property type="term" value="P:DNA-templated transcription initiation"/>
    <property type="evidence" value="ECO:0007669"/>
    <property type="project" value="InterPro"/>
</dbReference>
<evidence type="ECO:0000259" key="7">
    <source>
        <dbReference type="Pfam" id="PF08281"/>
    </source>
</evidence>
<accession>A0A1J4QHP4</accession>
<dbReference type="Pfam" id="PF08281">
    <property type="entry name" value="Sigma70_r4_2"/>
    <property type="match status" value="1"/>
</dbReference>
<dbReference type="GO" id="GO:0003677">
    <property type="term" value="F:DNA binding"/>
    <property type="evidence" value="ECO:0007669"/>
    <property type="project" value="UniProtKB-KW"/>
</dbReference>
<protein>
    <submittedName>
        <fullName evidence="8">RNA polymerase subunit sigma</fullName>
    </submittedName>
</protein>
<organism evidence="8 9">
    <name type="scientific">Oceanisphaera psychrotolerans</name>
    <dbReference type="NCBI Taxonomy" id="1414654"/>
    <lineage>
        <taxon>Bacteria</taxon>
        <taxon>Pseudomonadati</taxon>
        <taxon>Pseudomonadota</taxon>
        <taxon>Gammaproteobacteria</taxon>
        <taxon>Aeromonadales</taxon>
        <taxon>Aeromonadaceae</taxon>
        <taxon>Oceanisphaera</taxon>
    </lineage>
</organism>
<dbReference type="AlphaFoldDB" id="A0A1J4QHP4"/>
<name>A0A1J4QHP4_9GAMM</name>
<keyword evidence="5" id="KW-0804">Transcription</keyword>
<dbReference type="STRING" id="1414654.BFR47_08645"/>
<evidence type="ECO:0000256" key="4">
    <source>
        <dbReference type="ARBA" id="ARBA00023125"/>
    </source>
</evidence>
<evidence type="ECO:0000256" key="5">
    <source>
        <dbReference type="ARBA" id="ARBA00023163"/>
    </source>
</evidence>
<dbReference type="NCBIfam" id="TIGR02943">
    <property type="entry name" value="Sig70_famx1"/>
    <property type="match status" value="1"/>
</dbReference>
<dbReference type="InterPro" id="IPR013325">
    <property type="entry name" value="RNA_pol_sigma_r2"/>
</dbReference>
<dbReference type="PANTHER" id="PTHR43133">
    <property type="entry name" value="RNA POLYMERASE ECF-TYPE SIGMA FACTO"/>
    <property type="match status" value="1"/>
</dbReference>
<proteinExistence type="inferred from homology"/>
<evidence type="ECO:0000256" key="1">
    <source>
        <dbReference type="ARBA" id="ARBA00010641"/>
    </source>
</evidence>
<reference evidence="8 9" key="1">
    <citation type="submission" date="2016-07" db="EMBL/GenBank/DDBJ databases">
        <title>Draft Genome Sequence of Oceanisphaera psychrotolerans, isolated from coastal sediment samples.</title>
        <authorList>
            <person name="Zhuo S."/>
            <person name="Ruan Z."/>
        </authorList>
    </citation>
    <scope>NUCLEOTIDE SEQUENCE [LARGE SCALE GENOMIC DNA]</scope>
    <source>
        <strain evidence="8 9">LAM-WHM-ZC</strain>
    </source>
</reference>
<gene>
    <name evidence="8" type="ORF">BFR47_08645</name>
</gene>
<dbReference type="InterPro" id="IPR007627">
    <property type="entry name" value="RNA_pol_sigma70_r2"/>
</dbReference>
<evidence type="ECO:0000256" key="3">
    <source>
        <dbReference type="ARBA" id="ARBA00023082"/>
    </source>
</evidence>
<dbReference type="SUPFAM" id="SSF88946">
    <property type="entry name" value="Sigma2 domain of RNA polymerase sigma factors"/>
    <property type="match status" value="1"/>
</dbReference>
<dbReference type="InterPro" id="IPR036388">
    <property type="entry name" value="WH-like_DNA-bd_sf"/>
</dbReference>
<dbReference type="PANTHER" id="PTHR43133:SF8">
    <property type="entry name" value="RNA POLYMERASE SIGMA FACTOR HI_1459-RELATED"/>
    <property type="match status" value="1"/>
</dbReference>
<dbReference type="Gene3D" id="1.10.1740.10">
    <property type="match status" value="1"/>
</dbReference>
<evidence type="ECO:0000259" key="6">
    <source>
        <dbReference type="Pfam" id="PF04542"/>
    </source>
</evidence>
<dbReference type="Gene3D" id="1.10.10.10">
    <property type="entry name" value="Winged helix-like DNA-binding domain superfamily/Winged helix DNA-binding domain"/>
    <property type="match status" value="1"/>
</dbReference>
<evidence type="ECO:0000256" key="2">
    <source>
        <dbReference type="ARBA" id="ARBA00023015"/>
    </source>
</evidence>
<keyword evidence="9" id="KW-1185">Reference proteome</keyword>
<dbReference type="Pfam" id="PF04542">
    <property type="entry name" value="Sigma70_r2"/>
    <property type="match status" value="1"/>
</dbReference>